<feature type="domain" description="DUF3645" evidence="10">
    <location>
        <begin position="2404"/>
        <end position="2436"/>
    </location>
</feature>
<dbReference type="Pfam" id="PF12340">
    <property type="entry name" value="DUF3638"/>
    <property type="match status" value="1"/>
</dbReference>
<comment type="catalytic activity">
    <reaction evidence="1">
        <text>Thiol-dependent hydrolysis of ester, thioester, amide, peptide and isopeptide bonds formed by the C-terminal Gly of ubiquitin (a 76-residue protein attached to proteins as an intracellular targeting signal).</text>
        <dbReference type="EC" id="3.4.19.12"/>
    </reaction>
</comment>
<dbReference type="Pfam" id="PF20255">
    <property type="entry name" value="DUF6606"/>
    <property type="match status" value="1"/>
</dbReference>
<organism evidence="12 13">
    <name type="scientific">Cladorrhinum samala</name>
    <dbReference type="NCBI Taxonomy" id="585594"/>
    <lineage>
        <taxon>Eukaryota</taxon>
        <taxon>Fungi</taxon>
        <taxon>Dikarya</taxon>
        <taxon>Ascomycota</taxon>
        <taxon>Pezizomycotina</taxon>
        <taxon>Sordariomycetes</taxon>
        <taxon>Sordariomycetidae</taxon>
        <taxon>Sordariales</taxon>
        <taxon>Podosporaceae</taxon>
        <taxon>Cladorrhinum</taxon>
    </lineage>
</organism>
<evidence type="ECO:0000259" key="9">
    <source>
        <dbReference type="Pfam" id="PF12340"/>
    </source>
</evidence>
<evidence type="ECO:0000256" key="4">
    <source>
        <dbReference type="ARBA" id="ARBA00022786"/>
    </source>
</evidence>
<feature type="region of interest" description="Disordered" evidence="8">
    <location>
        <begin position="3199"/>
        <end position="3232"/>
    </location>
</feature>
<evidence type="ECO:0000256" key="2">
    <source>
        <dbReference type="ARBA" id="ARBA00012759"/>
    </source>
</evidence>
<name>A0AAV9HIJ7_9PEZI</name>
<dbReference type="Proteomes" id="UP001321749">
    <property type="component" value="Unassembled WGS sequence"/>
</dbReference>
<protein>
    <recommendedName>
        <fullName evidence="2">ubiquitinyl hydrolase 1</fullName>
        <ecNumber evidence="2">3.4.19.12</ecNumber>
    </recommendedName>
</protein>
<evidence type="ECO:0000256" key="1">
    <source>
        <dbReference type="ARBA" id="ARBA00000707"/>
    </source>
</evidence>
<reference evidence="12" key="1">
    <citation type="journal article" date="2023" name="Mol. Phylogenet. Evol.">
        <title>Genome-scale phylogeny and comparative genomics of the fungal order Sordariales.</title>
        <authorList>
            <person name="Hensen N."/>
            <person name="Bonometti L."/>
            <person name="Westerberg I."/>
            <person name="Brannstrom I.O."/>
            <person name="Guillou S."/>
            <person name="Cros-Aarteil S."/>
            <person name="Calhoun S."/>
            <person name="Haridas S."/>
            <person name="Kuo A."/>
            <person name="Mondo S."/>
            <person name="Pangilinan J."/>
            <person name="Riley R."/>
            <person name="LaButti K."/>
            <person name="Andreopoulos B."/>
            <person name="Lipzen A."/>
            <person name="Chen C."/>
            <person name="Yan M."/>
            <person name="Daum C."/>
            <person name="Ng V."/>
            <person name="Clum A."/>
            <person name="Steindorff A."/>
            <person name="Ohm R.A."/>
            <person name="Martin F."/>
            <person name="Silar P."/>
            <person name="Natvig D.O."/>
            <person name="Lalanne C."/>
            <person name="Gautier V."/>
            <person name="Ament-Velasquez S.L."/>
            <person name="Kruys A."/>
            <person name="Hutchinson M.I."/>
            <person name="Powell A.J."/>
            <person name="Barry K."/>
            <person name="Miller A.N."/>
            <person name="Grigoriev I.V."/>
            <person name="Debuchy R."/>
            <person name="Gladieux P."/>
            <person name="Hiltunen Thoren M."/>
            <person name="Johannesson H."/>
        </authorList>
    </citation>
    <scope>NUCLEOTIDE SEQUENCE</scope>
    <source>
        <strain evidence="12">PSN324</strain>
    </source>
</reference>
<dbReference type="PANTHER" id="PTHR13367:SF32">
    <property type="entry name" value="DUF6606 DOMAIN-CONTAINING PROTEIN"/>
    <property type="match status" value="1"/>
</dbReference>
<feature type="coiled-coil region" evidence="7">
    <location>
        <begin position="298"/>
        <end position="325"/>
    </location>
</feature>
<evidence type="ECO:0000256" key="3">
    <source>
        <dbReference type="ARBA" id="ARBA00022670"/>
    </source>
</evidence>
<dbReference type="GO" id="GO:0004843">
    <property type="term" value="F:cysteine-type deubiquitinase activity"/>
    <property type="evidence" value="ECO:0007669"/>
    <property type="project" value="UniProtKB-EC"/>
</dbReference>
<dbReference type="EC" id="3.4.19.12" evidence="2"/>
<evidence type="ECO:0000259" key="11">
    <source>
        <dbReference type="Pfam" id="PF20255"/>
    </source>
</evidence>
<keyword evidence="6" id="KW-0788">Thiol protease</keyword>
<keyword evidence="3" id="KW-0645">Protease</keyword>
<dbReference type="PANTHER" id="PTHR13367">
    <property type="entry name" value="UBIQUITIN THIOESTERASE"/>
    <property type="match status" value="1"/>
</dbReference>
<evidence type="ECO:0000313" key="13">
    <source>
        <dbReference type="Proteomes" id="UP001321749"/>
    </source>
</evidence>
<feature type="compositionally biased region" description="Acidic residues" evidence="8">
    <location>
        <begin position="3210"/>
        <end position="3221"/>
    </location>
</feature>
<evidence type="ECO:0000313" key="12">
    <source>
        <dbReference type="EMBL" id="KAK4460570.1"/>
    </source>
</evidence>
<dbReference type="Pfam" id="PF12359">
    <property type="entry name" value="DUF3645"/>
    <property type="match status" value="1"/>
</dbReference>
<dbReference type="InterPro" id="IPR022105">
    <property type="entry name" value="DUF3645"/>
</dbReference>
<gene>
    <name evidence="12" type="ORF">QBC42DRAFT_298485</name>
</gene>
<evidence type="ECO:0000256" key="6">
    <source>
        <dbReference type="ARBA" id="ARBA00022807"/>
    </source>
</evidence>
<reference evidence="12" key="2">
    <citation type="submission" date="2023-06" db="EMBL/GenBank/DDBJ databases">
        <authorList>
            <consortium name="Lawrence Berkeley National Laboratory"/>
            <person name="Mondo S.J."/>
            <person name="Hensen N."/>
            <person name="Bonometti L."/>
            <person name="Westerberg I."/>
            <person name="Brannstrom I.O."/>
            <person name="Guillou S."/>
            <person name="Cros-Aarteil S."/>
            <person name="Calhoun S."/>
            <person name="Haridas S."/>
            <person name="Kuo A."/>
            <person name="Pangilinan J."/>
            <person name="Riley R."/>
            <person name="Labutti K."/>
            <person name="Andreopoulos B."/>
            <person name="Lipzen A."/>
            <person name="Chen C."/>
            <person name="Yanf M."/>
            <person name="Daum C."/>
            <person name="Ng V."/>
            <person name="Clum A."/>
            <person name="Steindorff A."/>
            <person name="Ohm R."/>
            <person name="Martin F."/>
            <person name="Silar P."/>
            <person name="Natvig D."/>
            <person name="Lalanne C."/>
            <person name="Gautier V."/>
            <person name="Ament-Velasquez S.L."/>
            <person name="Kruys A."/>
            <person name="Hutchinson M.I."/>
            <person name="Powell A.J."/>
            <person name="Barry K."/>
            <person name="Miller A.N."/>
            <person name="Grigoriev I.V."/>
            <person name="Debuchy R."/>
            <person name="Gladieux P."/>
            <person name="Thoren M.H."/>
            <person name="Johannesson H."/>
        </authorList>
    </citation>
    <scope>NUCLEOTIDE SEQUENCE</scope>
    <source>
        <strain evidence="12">PSN324</strain>
    </source>
</reference>
<evidence type="ECO:0000256" key="5">
    <source>
        <dbReference type="ARBA" id="ARBA00022801"/>
    </source>
</evidence>
<dbReference type="SUPFAM" id="SSF52540">
    <property type="entry name" value="P-loop containing nucleoside triphosphate hydrolases"/>
    <property type="match status" value="1"/>
</dbReference>
<feature type="domain" description="DUF3638" evidence="9">
    <location>
        <begin position="2060"/>
        <end position="2282"/>
    </location>
</feature>
<dbReference type="InterPro" id="IPR046541">
    <property type="entry name" value="DUF6606"/>
</dbReference>
<evidence type="ECO:0000256" key="7">
    <source>
        <dbReference type="SAM" id="Coils"/>
    </source>
</evidence>
<dbReference type="EMBL" id="MU865009">
    <property type="protein sequence ID" value="KAK4460570.1"/>
    <property type="molecule type" value="Genomic_DNA"/>
</dbReference>
<dbReference type="InterPro" id="IPR022099">
    <property type="entry name" value="DUF3638"/>
</dbReference>
<comment type="caution">
    <text evidence="12">The sequence shown here is derived from an EMBL/GenBank/DDBJ whole genome shotgun (WGS) entry which is preliminary data.</text>
</comment>
<dbReference type="InterPro" id="IPR027417">
    <property type="entry name" value="P-loop_NTPase"/>
</dbReference>
<keyword evidence="4" id="KW-0833">Ubl conjugation pathway</keyword>
<proteinExistence type="predicted"/>
<keyword evidence="5" id="KW-0378">Hydrolase</keyword>
<sequence>MESALFYHLVFPPKLPQREDANLDEIESALVAHLIAAARSMIQTSAGGELGLQRASSAWESLERCLRATRSVNRHGGVNKTRMLAEMRSMTACDTLIIHVRSQNAGIIVHRLINEPDQVVFEVFEASPKNEDVLAAGNALQWDFPGAAVAVPLETFEDPDFQSSLATFLEQASLESTKAFAAVAYKAQTDSHEYRNTASPTMISSLLMAILEENGKKISTPLLRKRVRDDVCWNNAARPWRRLPYWLVLRVSIARYLSLRLGPDLGRFEYKVFLCVVFTSLTGTLHGTLSAEQQEFFKAKLCRRLVKLEGDKDSLTDDLVRQQAEIRFSIWAPRIEDVAKNFAHNVRSEWEAFKKKVSKEIQPLHRFAPSNDMLLPLPNSGDKIRQIKDRSNAMMKQNAQRSIPPKNFDLSSLTTEHLAKFSRPLFELANEEDLLVKRPGTTIQDVSRQIHRYVIKALPVYHGNVEQMSILILNAMELWVRLDKLACAEFPLLRYYHPVFTSESLDALRLPSFRDMVRLHRIQEYLHGRIVSTDGSRTNVFDDPSSACFAARYYDEGPDARAMHDLHQLIAETDLQRKQSKQEEWERKSAVFKQLAQQVAGSACIFMVDEHDPYATPSHDENVCPRCLAERRMTRMRIQIYECSLPAEGFMAKATVFELSCPPNFAEYRDTTWMLISRLATSDTSAAVEPRCLLRDYSQLREFGGRTTPSVTLASLTKSFLATHYAFVRFPVEWEGGKDGLCKPNGLKLAYYDVASNTWTGRSRTRPTFVHHLQLQLPQKSPFQSVVQDKVYSADSPGPSSYEIIATRPNCPSGLNPHEFLAFKTLTSGYARRWLSILVELGSTNLNWSSETTMSLINHLALQCGPTCDQNDPLRLVHLIFRDLDFVVKLLDQIQTRITALAALASWREAHLMGTMITLALRVVEMAGAADLDPAVQGRAVRCVVQAREICIGWCRVLKDEIRNSREISMAQQLQQRALASALLCRRTFDIHCTEEDCFDQASLEAYVESGIAMQENMATKVETLPPNILQDLISVLKASSRFEPLAARSIAKSKDGLRNALSRFWPEADRMASSTTVKFLEKGWVCCEIPQSRDERHQVVHFNMLLGTLLVNFKPVGKLPQDSQNSLVVRELFGNQPLMVYQSSVPGMSYTLTHRPNDFTVHVGYEGNQTVIIARKGENAPVRLIPRDIFYKGQVLDLPAPLILEHLHWLNLDNGDVYITPIKSPWKQNRYSWILNIHRNVCRRLRDRFGMNERVIDPLCPLFRRAAKILEGLANDKQLYVTQPSHPARRMALEVHIPNMQLMFFVKPNQYLYSPQLDLEIDPNQDAGTWYGLRHKLVCRKVDNPFRRTILVPLGKVVPKRLGCHVSVEIIVDGGKYGKYDINDTLGRIDCAAEPRLVYTKAMLHAFTSFVIPDPLTGRTGVEESLNCLNSGICHPWTVLGPESSVLSQIASLTPTREYYPPNMKEMKTDLWSEDLTAHIQHPLFRPLVENILTVVKNLENFTPRTACEDIDSQDRPQSAGDHWLNERAYHRRRLNERRLPFDDEILSTSRDRVYLSRDKRSCSDVLYAKVLEITHLMRAKPERFQTPHNLAAVLAQGNIIGGYESTYDKVSLSDRMHTDIRENWGSLVQYCLRSQSRYDLIFLFANLVFRHNVDDCLVKALAAFAIFPDLGSLVLPPWPSYFNFRPNSSPQLEDMVGLISGYKTPIPRHEFDELGSMMNAKQRRRLEKDKEALAMKSEEDCRYLAKFILAQWPRQEPDLWSLPRHDLLVNVAAAFEAVRGEWLRLYQNMELASHLKKVQSVLDMRRSTVDFAPRLGEITLPDDVLMPSRSRGGEIPSLDGDLLNKAFRTGMSDARMRGWLWDWTPLSSIPQDGRQPSVRYTNRRAAESNAKPNDSPHEAMKHIRELESIVHHLGQSKSLVRKTYAQNLLASLQAFRSLRTPNQLAKPFLNLRDYRPTQTEVLRTFGSLKSSVEREAPGISARRIRWLKLGGLWPAVTTVALLEQLGSIRNNSFGNDVRDGLIAFGLAITRLQQVMRMNDAVLAGDISRFQDEENNMGHSNWKPEENPDWLLLEIESNLLIRPGQVDVARATISPASGANSVLQMNMGQGKTSCIIPMVAAAMADRKSLVRVIVPKALLLQTAQLLQSRLGGLLNRCIRHVPFSRRTDTSQNNIRLFFNMHKEILKMGGVMLCLPEHNLSFMLSGQQRLLDERVNEAGPMINVHNWLKTVSRDILDESDYTLAARTQLIYPSGSQMSVDGHPHRWQVIEAVLSLVDRNLYALENSFPHSIEVVRRAAGGFPLVYFLRQDVEDELLRRLTSDILKGLDDILPMRSLDTRDRIAVKDFLAQGNRKLRADTSDRIRKLCPDRPQVRQTVYLLRGLLVNRILIMTLKKRWNVQYGLHPDRDPVAVPFHAKGVPSEQSEWGHPDVAILFTVLAFYYDGVTKEQLKQGLTRVLKSDDPSTEYDKWVQSSRSMPDSLKAWNTINVEDDDQIHEIWMTVRHQVVVIDYFLNNLVFPRHAKQFKVKLQSSGWDIPLFSAAQVTDSKKIQGKPLTTGFSGTNDNRTMLPLTVKQSDLPSLSHTNAEVLTYLLHQRSRACEVMVNQYGHRASEIDLLFMLKRRRIRVLIDAGAQILEMDNETLAMTWLGIDHNSEAALYFDSSNRPWIISRTNFRRTPLLASPYSEDLSKVLVYLDEAHTRGTDLKFPLNARGALTVGQGQTKDHTVQAAMRLRQLGRSQSVTFFVPVEVHQVIADLRGKSTSDEIDSHDVICWLLDNTCEGIEQLQPLYFSQGSDFCRRVQAEIDNPNYLTDPSHREEYIAAIKQNELQTLRAMYEPKTKGGKTREVQSSNSSVAGFMKELKARRKGFQDTGRAVHGSALQEVEQEREVAFEVEAIRQVKKPIHYEPLTFPGLHREIELFARTGRLPVDSHYIQPVFRLLSKTFLGRKHRVAAKSSHLESRLFVSTEFERTVRLYTDLSKDSFLRPVSWLLWSEEFQTALVLIPEEAEHIIRMIHAGRTHQHVHLVTYATPVTRSMLPFNNLSFYSMPSLPNGWIAPQWLKTELGLLSGRLYFEWDEYDALCKFFGVDEDSMNSMELEEEDAQIDQVDGTGHDGQDEQFHLPQQNGHATQKKVKSFSARPLTFLQEWLAVRRNGQEFVHTPMGFLTQGKPLHANHPFFGGVSSPSPTNGVTDERKPAPYHSVRRGGAVAEDEEDVFDGVDDMGANVGDDDIEGEEMEVVYDDGEYWDSSGSSP</sequence>
<keyword evidence="13" id="KW-1185">Reference proteome</keyword>
<dbReference type="InterPro" id="IPR051346">
    <property type="entry name" value="OTU_Deubiquitinase"/>
</dbReference>
<dbReference type="GO" id="GO:0006508">
    <property type="term" value="P:proteolysis"/>
    <property type="evidence" value="ECO:0007669"/>
    <property type="project" value="UniProtKB-KW"/>
</dbReference>
<keyword evidence="7" id="KW-0175">Coiled coil</keyword>
<accession>A0AAV9HIJ7</accession>
<feature type="domain" description="DUF6606" evidence="11">
    <location>
        <begin position="5"/>
        <end position="281"/>
    </location>
</feature>
<evidence type="ECO:0000256" key="8">
    <source>
        <dbReference type="SAM" id="MobiDB-lite"/>
    </source>
</evidence>
<evidence type="ECO:0000259" key="10">
    <source>
        <dbReference type="Pfam" id="PF12359"/>
    </source>
</evidence>